<organism evidence="9 10">
    <name type="scientific">Dendrobium thyrsiflorum</name>
    <name type="common">Pinecone-like raceme dendrobium</name>
    <name type="synonym">Orchid</name>
    <dbReference type="NCBI Taxonomy" id="117978"/>
    <lineage>
        <taxon>Eukaryota</taxon>
        <taxon>Viridiplantae</taxon>
        <taxon>Streptophyta</taxon>
        <taxon>Embryophyta</taxon>
        <taxon>Tracheophyta</taxon>
        <taxon>Spermatophyta</taxon>
        <taxon>Magnoliopsida</taxon>
        <taxon>Liliopsida</taxon>
        <taxon>Asparagales</taxon>
        <taxon>Orchidaceae</taxon>
        <taxon>Epidendroideae</taxon>
        <taxon>Malaxideae</taxon>
        <taxon>Dendrobiinae</taxon>
        <taxon>Dendrobium</taxon>
    </lineage>
</organism>
<feature type="coiled-coil region" evidence="5">
    <location>
        <begin position="814"/>
        <end position="848"/>
    </location>
</feature>
<accession>A0ABD0U7N6</accession>
<gene>
    <name evidence="9" type="ORF">M5K25_023317</name>
</gene>
<dbReference type="PANTHER" id="PTHR31448:SF32">
    <property type="entry name" value="MYOSIN-BINDING PROTEIN 1"/>
    <property type="match status" value="1"/>
</dbReference>
<evidence type="ECO:0000313" key="10">
    <source>
        <dbReference type="Proteomes" id="UP001552299"/>
    </source>
</evidence>
<keyword evidence="2 7" id="KW-0812">Transmembrane</keyword>
<evidence type="ECO:0000313" key="9">
    <source>
        <dbReference type="EMBL" id="KAL0908809.1"/>
    </source>
</evidence>
<dbReference type="PANTHER" id="PTHR31448">
    <property type="entry name" value="MYOSIN-BINDING PROTEIN 2"/>
    <property type="match status" value="1"/>
</dbReference>
<evidence type="ECO:0000256" key="1">
    <source>
        <dbReference type="ARBA" id="ARBA00004167"/>
    </source>
</evidence>
<evidence type="ECO:0000256" key="3">
    <source>
        <dbReference type="ARBA" id="ARBA00022989"/>
    </source>
</evidence>
<evidence type="ECO:0000256" key="2">
    <source>
        <dbReference type="ARBA" id="ARBA00022692"/>
    </source>
</evidence>
<feature type="coiled-coil region" evidence="5">
    <location>
        <begin position="522"/>
        <end position="613"/>
    </location>
</feature>
<comment type="subcellular location">
    <subcellularLocation>
        <location evidence="1">Membrane</location>
        <topology evidence="1">Single-pass membrane protein</topology>
    </subcellularLocation>
</comment>
<keyword evidence="4 7" id="KW-0472">Membrane</keyword>
<sequence>MAARSPTRERSELYRFSTALSSAFTEWLLILLLLVDAFCLYLLIKIFRYSKLQTPCLVCSRFTYLLGNEKLGFYNDLLCDVHKLEISTFAFCHVHKKLADAREMCETCLASFAKNKSSMGTCKFLWSKLCVNLEDDDQILDIFSDEMVKVPLLENDQEGSSLHKKPCSCCSKLCNIKPSAYRPFEDKPIFKELAHAAIQLSSARLHSRAHLPENRKISSMQLAYQPGEDYGFDPHFSYRELKFSSDSELEVPYSGDDADGSNKVPRTEEVKEESVAQNLKSSTCLTDALKDLSVVSDYIVLEKLIHLDPIISDVSSISNNEINEGGSCLNSFAESNNGLGHGLEEINWINVEVKPTLPLSSQITSELVPTEISIVGEVDVSRTSSTPKIEAISSLNLTDTSSKPDKHLSKLDGNLPFGDEVAQRIPTSTEITLSMSSVSGRIHEDLKQRLFQLPASCSLESSWTDFNLSAGKDDENKLSDTSCCNRLHSVTKRLDADLSFVESADGSLVCEVEGEGSVDSLKRQIEIDHKFVSNLYKELEEERNASAISANQAMAMINKLQEEKAAMQLEAMQYLRMMEEQAEYEQRKLNDQLKKREKEIKDLEAELASCRKRCWDESFAGKNLQPSYDSDESEYSTTSTPHVLKPRGMDKHHLTGITLQDFAWPAASGSIKETVLYFEDEREYILGCLRRLEKNLRLFSSADASRHDEEDDEFNDEIYAGDTESKNHQNQCLNEDKRSRNCLCSLNKIEEDCPTQQFNRLEERISYVKNLSISVESLSLEERDPDIKSNEEENMLNSSFKNKKHPKTSTRNNLVALGDEVEHLHARLEALEADRDFLERTINSLKNGKDGLQFVLEIAIHLREIRKIASTQREQVKA</sequence>
<comment type="caution">
    <text evidence="9">The sequence shown here is derived from an EMBL/GenBank/DDBJ whole genome shotgun (WGS) entry which is preliminary data.</text>
</comment>
<name>A0ABD0U7N6_DENTH</name>
<protein>
    <recommendedName>
        <fullName evidence="8">GTD-binding domain-containing protein</fullName>
    </recommendedName>
</protein>
<evidence type="ECO:0000259" key="8">
    <source>
        <dbReference type="PROSITE" id="PS51775"/>
    </source>
</evidence>
<dbReference type="EMBL" id="JANQDX010000017">
    <property type="protein sequence ID" value="KAL0908809.1"/>
    <property type="molecule type" value="Genomic_DNA"/>
</dbReference>
<dbReference type="PROSITE" id="PS51775">
    <property type="entry name" value="GTD_BINDING"/>
    <property type="match status" value="1"/>
</dbReference>
<dbReference type="InterPro" id="IPR007656">
    <property type="entry name" value="GTD-bd"/>
</dbReference>
<evidence type="ECO:0000256" key="7">
    <source>
        <dbReference type="SAM" id="Phobius"/>
    </source>
</evidence>
<dbReference type="AlphaFoldDB" id="A0ABD0U7N6"/>
<evidence type="ECO:0000256" key="4">
    <source>
        <dbReference type="ARBA" id="ARBA00023136"/>
    </source>
</evidence>
<feature type="transmembrane region" description="Helical" evidence="7">
    <location>
        <begin position="20"/>
        <end position="44"/>
    </location>
</feature>
<dbReference type="GO" id="GO:0080115">
    <property type="term" value="F:myosin XI tail binding"/>
    <property type="evidence" value="ECO:0007669"/>
    <property type="project" value="UniProtKB-ARBA"/>
</dbReference>
<feature type="region of interest" description="Disordered" evidence="6">
    <location>
        <begin position="626"/>
        <end position="647"/>
    </location>
</feature>
<dbReference type="Pfam" id="PF04576">
    <property type="entry name" value="Zein-binding"/>
    <property type="match status" value="1"/>
</dbReference>
<feature type="domain" description="GTD-binding" evidence="8">
    <location>
        <begin position="516"/>
        <end position="611"/>
    </location>
</feature>
<dbReference type="Proteomes" id="UP001552299">
    <property type="component" value="Unassembled WGS sequence"/>
</dbReference>
<evidence type="ECO:0000256" key="5">
    <source>
        <dbReference type="SAM" id="Coils"/>
    </source>
</evidence>
<dbReference type="GO" id="GO:0016020">
    <property type="term" value="C:membrane"/>
    <property type="evidence" value="ECO:0007669"/>
    <property type="project" value="UniProtKB-SubCell"/>
</dbReference>
<keyword evidence="3 7" id="KW-1133">Transmembrane helix</keyword>
<reference evidence="9 10" key="1">
    <citation type="journal article" date="2024" name="Plant Biotechnol. J.">
        <title>Dendrobium thyrsiflorum genome and its molecular insights into genes involved in important horticultural traits.</title>
        <authorList>
            <person name="Chen B."/>
            <person name="Wang J.Y."/>
            <person name="Zheng P.J."/>
            <person name="Li K.L."/>
            <person name="Liang Y.M."/>
            <person name="Chen X.F."/>
            <person name="Zhang C."/>
            <person name="Zhao X."/>
            <person name="He X."/>
            <person name="Zhang G.Q."/>
            <person name="Liu Z.J."/>
            <person name="Xu Q."/>
        </authorList>
    </citation>
    <scope>NUCLEOTIDE SEQUENCE [LARGE SCALE GENOMIC DNA]</scope>
    <source>
        <strain evidence="9">GZMU011</strain>
    </source>
</reference>
<proteinExistence type="predicted"/>
<keyword evidence="5" id="KW-0175">Coiled coil</keyword>
<dbReference type="InterPro" id="IPR039306">
    <property type="entry name" value="MYOB"/>
</dbReference>
<keyword evidence="10" id="KW-1185">Reference proteome</keyword>
<evidence type="ECO:0000256" key="6">
    <source>
        <dbReference type="SAM" id="MobiDB-lite"/>
    </source>
</evidence>